<evidence type="ECO:0000259" key="7">
    <source>
        <dbReference type="PROSITE" id="PS50112"/>
    </source>
</evidence>
<evidence type="ECO:0000256" key="3">
    <source>
        <dbReference type="ARBA" id="ARBA00022553"/>
    </source>
</evidence>
<evidence type="ECO:0000259" key="8">
    <source>
        <dbReference type="PROSITE" id="PS50113"/>
    </source>
</evidence>
<dbReference type="InterPro" id="IPR000014">
    <property type="entry name" value="PAS"/>
</dbReference>
<dbReference type="CDD" id="cd00130">
    <property type="entry name" value="PAS"/>
    <property type="match status" value="1"/>
</dbReference>
<evidence type="ECO:0000256" key="4">
    <source>
        <dbReference type="ARBA" id="ARBA00022679"/>
    </source>
</evidence>
<keyword evidence="6" id="KW-0175">Coiled coil</keyword>
<dbReference type="Proteomes" id="UP000282184">
    <property type="component" value="Unassembled WGS sequence"/>
</dbReference>
<dbReference type="SUPFAM" id="SSF55785">
    <property type="entry name" value="PYP-like sensor domain (PAS domain)"/>
    <property type="match status" value="3"/>
</dbReference>
<dbReference type="Gene3D" id="3.30.450.20">
    <property type="entry name" value="PAS domain"/>
    <property type="match status" value="3"/>
</dbReference>
<feature type="domain" description="PAC" evidence="8">
    <location>
        <begin position="262"/>
        <end position="314"/>
    </location>
</feature>
<dbReference type="PANTHER" id="PTHR43304:SF1">
    <property type="entry name" value="PAC DOMAIN-CONTAINING PROTEIN"/>
    <property type="match status" value="1"/>
</dbReference>
<gene>
    <name evidence="9" type="ORF">EJV47_18250</name>
</gene>
<dbReference type="PROSITE" id="PS50112">
    <property type="entry name" value="PAS"/>
    <property type="match status" value="1"/>
</dbReference>
<dbReference type="PANTHER" id="PTHR43304">
    <property type="entry name" value="PHYTOCHROME-LIKE PROTEIN CPH1"/>
    <property type="match status" value="1"/>
</dbReference>
<name>A0A3S0HLK2_9BACT</name>
<dbReference type="EMBL" id="RXOF01000011">
    <property type="protein sequence ID" value="RTQ47861.1"/>
    <property type="molecule type" value="Genomic_DNA"/>
</dbReference>
<dbReference type="GO" id="GO:0004673">
    <property type="term" value="F:protein histidine kinase activity"/>
    <property type="evidence" value="ECO:0007669"/>
    <property type="project" value="UniProtKB-EC"/>
</dbReference>
<dbReference type="InterPro" id="IPR001610">
    <property type="entry name" value="PAC"/>
</dbReference>
<comment type="caution">
    <text evidence="9">The sequence shown here is derived from an EMBL/GenBank/DDBJ whole genome shotgun (WGS) entry which is preliminary data.</text>
</comment>
<proteinExistence type="predicted"/>
<evidence type="ECO:0000256" key="5">
    <source>
        <dbReference type="ARBA" id="ARBA00022777"/>
    </source>
</evidence>
<keyword evidence="10" id="KW-1185">Reference proteome</keyword>
<evidence type="ECO:0000313" key="10">
    <source>
        <dbReference type="Proteomes" id="UP000282184"/>
    </source>
</evidence>
<protein>
    <recommendedName>
        <fullName evidence="2">histidine kinase</fullName>
        <ecNumber evidence="2">2.7.13.3</ecNumber>
    </recommendedName>
</protein>
<evidence type="ECO:0000313" key="9">
    <source>
        <dbReference type="EMBL" id="RTQ47861.1"/>
    </source>
</evidence>
<feature type="domain" description="PAS" evidence="7">
    <location>
        <begin position="189"/>
        <end position="259"/>
    </location>
</feature>
<accession>A0A3S0HLK2</accession>
<dbReference type="InterPro" id="IPR035965">
    <property type="entry name" value="PAS-like_dom_sf"/>
</dbReference>
<organism evidence="9 10">
    <name type="scientific">Hymenobacter gummosus</name>
    <dbReference type="NCBI Taxonomy" id="1776032"/>
    <lineage>
        <taxon>Bacteria</taxon>
        <taxon>Pseudomonadati</taxon>
        <taxon>Bacteroidota</taxon>
        <taxon>Cytophagia</taxon>
        <taxon>Cytophagales</taxon>
        <taxon>Hymenobacteraceae</taxon>
        <taxon>Hymenobacter</taxon>
    </lineage>
</organism>
<evidence type="ECO:0000256" key="2">
    <source>
        <dbReference type="ARBA" id="ARBA00012438"/>
    </source>
</evidence>
<dbReference type="Pfam" id="PF08448">
    <property type="entry name" value="PAS_4"/>
    <property type="match status" value="2"/>
</dbReference>
<dbReference type="EC" id="2.7.13.3" evidence="2"/>
<dbReference type="NCBIfam" id="TIGR00229">
    <property type="entry name" value="sensory_box"/>
    <property type="match status" value="1"/>
</dbReference>
<keyword evidence="4" id="KW-0808">Transferase</keyword>
<feature type="coiled-coil region" evidence="6">
    <location>
        <begin position="172"/>
        <end position="199"/>
    </location>
</feature>
<dbReference type="AlphaFoldDB" id="A0A3S0HLK2"/>
<dbReference type="InterPro" id="IPR000700">
    <property type="entry name" value="PAS-assoc_C"/>
</dbReference>
<sequence length="470" mass="53486">MPAPQRLAAANWRPAFRQNRIFRVGGALTGPAVISLLPMPDASPLDYQHLFRALADNFLVIAPDADATILDDTDSHAAVAMKSRAEVVGKPFFEAYPVADQNEADVIRASHEHVRRHLEPHTMPLIRYDLERPAAQGGGLEERYWQATHYPILDEQGRLRYIVQRTQDVTEQHRAELLRQQMQRELAESQERAQFTLEALPIMVWTTTPTGEVDYFNQRWLQFTGRQLPEQLGSDWTNSVHPDDQAPTLQTWQQALADGAEVQLEYRLRRHDGQYRWVLARGVPRRNAEGRITMWVGGGIDIHDQKQMVQELLTANEQQASLSDQAYQAYQLAESQRELFYNLFMQAPALIAILRGTDHRFDFANPPYQRLFAGRQLVGLTVGEALPEVIEQGFLDLLNKVYETGEAYHGDEIMIMINDPDGSAHPIYVNFTYQPFYEGGQRAGIAVFAYEVTDLVQARKALERHSGNPS</sequence>
<dbReference type="SMART" id="SM00086">
    <property type="entry name" value="PAC"/>
    <property type="match status" value="3"/>
</dbReference>
<evidence type="ECO:0000256" key="1">
    <source>
        <dbReference type="ARBA" id="ARBA00000085"/>
    </source>
</evidence>
<dbReference type="SMART" id="SM00091">
    <property type="entry name" value="PAS"/>
    <property type="match status" value="3"/>
</dbReference>
<keyword evidence="5" id="KW-0418">Kinase</keyword>
<dbReference type="InterPro" id="IPR052162">
    <property type="entry name" value="Sensor_kinase/Photoreceptor"/>
</dbReference>
<comment type="catalytic activity">
    <reaction evidence="1">
        <text>ATP + protein L-histidine = ADP + protein N-phospho-L-histidine.</text>
        <dbReference type="EC" id="2.7.13.3"/>
    </reaction>
</comment>
<dbReference type="InterPro" id="IPR013655">
    <property type="entry name" value="PAS_fold_3"/>
</dbReference>
<dbReference type="InterPro" id="IPR013656">
    <property type="entry name" value="PAS_4"/>
</dbReference>
<dbReference type="Pfam" id="PF08447">
    <property type="entry name" value="PAS_3"/>
    <property type="match status" value="1"/>
</dbReference>
<keyword evidence="3" id="KW-0597">Phosphoprotein</keyword>
<dbReference type="FunFam" id="3.30.450.20:FF:000099">
    <property type="entry name" value="Sensory box sensor histidine kinase"/>
    <property type="match status" value="1"/>
</dbReference>
<dbReference type="PROSITE" id="PS50113">
    <property type="entry name" value="PAC"/>
    <property type="match status" value="1"/>
</dbReference>
<dbReference type="OrthoDB" id="9766459at2"/>
<evidence type="ECO:0000256" key="6">
    <source>
        <dbReference type="SAM" id="Coils"/>
    </source>
</evidence>
<reference evidence="9 10" key="1">
    <citation type="submission" date="2018-12" db="EMBL/GenBank/DDBJ databases">
        <title>Hymenobacter gummosus sp. nov., isolated from a spring.</title>
        <authorList>
            <person name="Nie L."/>
        </authorList>
    </citation>
    <scope>NUCLEOTIDE SEQUENCE [LARGE SCALE GENOMIC DNA]</scope>
    <source>
        <strain evidence="9 10">KCTC 52166</strain>
    </source>
</reference>